<dbReference type="Pfam" id="PF02518">
    <property type="entry name" value="HATPase_c"/>
    <property type="match status" value="1"/>
</dbReference>
<feature type="transmembrane region" description="Helical" evidence="9">
    <location>
        <begin position="79"/>
        <end position="97"/>
    </location>
</feature>
<feature type="transmembrane region" description="Helical" evidence="9">
    <location>
        <begin position="21"/>
        <end position="38"/>
    </location>
</feature>
<evidence type="ECO:0000259" key="10">
    <source>
        <dbReference type="PROSITE" id="PS50109"/>
    </source>
</evidence>
<comment type="catalytic activity">
    <reaction evidence="1">
        <text>ATP + protein L-histidine = ADP + protein N-phospho-L-histidine.</text>
        <dbReference type="EC" id="2.7.13.3"/>
    </reaction>
</comment>
<dbReference type="PANTHER" id="PTHR43547:SF2">
    <property type="entry name" value="HYBRID SIGNAL TRANSDUCTION HISTIDINE KINASE C"/>
    <property type="match status" value="1"/>
</dbReference>
<evidence type="ECO:0000256" key="7">
    <source>
        <dbReference type="ARBA" id="ARBA00022840"/>
    </source>
</evidence>
<name>A0ABT4FX35_PANTH</name>
<keyword evidence="3" id="KW-0597">Phosphoprotein</keyword>
<dbReference type="PROSITE" id="PS50109">
    <property type="entry name" value="HIS_KIN"/>
    <property type="match status" value="1"/>
</dbReference>
<dbReference type="EC" id="2.7.13.3" evidence="2"/>
<dbReference type="PRINTS" id="PR00344">
    <property type="entry name" value="BCTRLSENSOR"/>
</dbReference>
<evidence type="ECO:0000256" key="4">
    <source>
        <dbReference type="ARBA" id="ARBA00022679"/>
    </source>
</evidence>
<organism evidence="11 12">
    <name type="scientific">Paenibacillus thiaminolyticus</name>
    <name type="common">Bacillus thiaminolyticus</name>
    <dbReference type="NCBI Taxonomy" id="49283"/>
    <lineage>
        <taxon>Bacteria</taxon>
        <taxon>Bacillati</taxon>
        <taxon>Bacillota</taxon>
        <taxon>Bacilli</taxon>
        <taxon>Bacillales</taxon>
        <taxon>Paenibacillaceae</taxon>
        <taxon>Paenibacillus</taxon>
    </lineage>
</organism>
<evidence type="ECO:0000256" key="5">
    <source>
        <dbReference type="ARBA" id="ARBA00022741"/>
    </source>
</evidence>
<keyword evidence="9" id="KW-0812">Transmembrane</keyword>
<reference evidence="11 12" key="1">
    <citation type="submission" date="2022-05" db="EMBL/GenBank/DDBJ databases">
        <title>Genome Sequencing of Bee-Associated Microbes.</title>
        <authorList>
            <person name="Dunlap C."/>
        </authorList>
    </citation>
    <scope>NUCLEOTIDE SEQUENCE [LARGE SCALE GENOMIC DNA]</scope>
    <source>
        <strain evidence="11 12">NRRL B-14613</strain>
    </source>
</reference>
<dbReference type="InterPro" id="IPR004358">
    <property type="entry name" value="Sig_transdc_His_kin-like_C"/>
</dbReference>
<dbReference type="SUPFAM" id="SSF55874">
    <property type="entry name" value="ATPase domain of HSP90 chaperone/DNA topoisomerase II/histidine kinase"/>
    <property type="match status" value="1"/>
</dbReference>
<feature type="transmembrane region" description="Helical" evidence="9">
    <location>
        <begin position="138"/>
        <end position="157"/>
    </location>
</feature>
<comment type="caution">
    <text evidence="11">The sequence shown here is derived from an EMBL/GenBank/DDBJ whole genome shotgun (WGS) entry which is preliminary data.</text>
</comment>
<keyword evidence="4" id="KW-0808">Transferase</keyword>
<evidence type="ECO:0000256" key="6">
    <source>
        <dbReference type="ARBA" id="ARBA00022777"/>
    </source>
</evidence>
<dbReference type="Gene3D" id="3.30.565.10">
    <property type="entry name" value="Histidine kinase-like ATPase, C-terminal domain"/>
    <property type="match status" value="1"/>
</dbReference>
<dbReference type="InterPro" id="IPR003594">
    <property type="entry name" value="HATPase_dom"/>
</dbReference>
<dbReference type="SMART" id="SM00387">
    <property type="entry name" value="HATPase_c"/>
    <property type="match status" value="1"/>
</dbReference>
<evidence type="ECO:0000256" key="3">
    <source>
        <dbReference type="ARBA" id="ARBA00022553"/>
    </source>
</evidence>
<dbReference type="PANTHER" id="PTHR43547">
    <property type="entry name" value="TWO-COMPONENT HISTIDINE KINASE"/>
    <property type="match status" value="1"/>
</dbReference>
<keyword evidence="12" id="KW-1185">Reference proteome</keyword>
<keyword evidence="7 11" id="KW-0067">ATP-binding</keyword>
<sequence length="469" mass="52623">MTIGRTIVRRMLEQKFTGRDAMLYYFLSLLTAAIILLWNHPRSETNRWAAVFLISASIGGLADILAENGLPGWSGWLQFLNQTLTPYGVLVFSMVYAERFPQARTRRKMKWLLLLPVAAMLAVTPYHPVPALDFRLLLGWTAPYYLLSCYWLVASLWKETDRRKKRSRLIVTLIVVPTILAVLAFINIANAIALEIDFFRYISVFIIYSLALGLLCSFLYGVLGVKLRFERDPLESTMKAVSSGAALLNHTIKNEVGKIAISSENLRRSLPEGDEPSRQHLEMISRAAEHMQAMVSRIHSQMKDVVLREQPCRLDRLAEACLAQHELLFASRQIQTDADYVCRPLLLCDPVHMTEALGNLLRNAVEAMPDGGTICIKIEDSAKGVRLSVRDTGTGMSREQLARGFEPFYSTKGHKDNFGLGLSYVYNVMQKSGGDVHIASKEGEGTCVTLQFPRRAIIGRNGGNRPESD</sequence>
<feature type="domain" description="Histidine kinase" evidence="10">
    <location>
        <begin position="247"/>
        <end position="456"/>
    </location>
</feature>
<keyword evidence="6" id="KW-0418">Kinase</keyword>
<dbReference type="RefSeq" id="WP_244194128.1">
    <property type="nucleotide sequence ID" value="NZ_CABMNB010000022.1"/>
</dbReference>
<evidence type="ECO:0000313" key="11">
    <source>
        <dbReference type="EMBL" id="MCY9608717.1"/>
    </source>
</evidence>
<dbReference type="EMBL" id="JAMDMM010000029">
    <property type="protein sequence ID" value="MCY9608717.1"/>
    <property type="molecule type" value="Genomic_DNA"/>
</dbReference>
<keyword evidence="5" id="KW-0547">Nucleotide-binding</keyword>
<dbReference type="InterPro" id="IPR036890">
    <property type="entry name" value="HATPase_C_sf"/>
</dbReference>
<evidence type="ECO:0000256" key="9">
    <source>
        <dbReference type="SAM" id="Phobius"/>
    </source>
</evidence>
<evidence type="ECO:0000256" key="2">
    <source>
        <dbReference type="ARBA" id="ARBA00012438"/>
    </source>
</evidence>
<dbReference type="Proteomes" id="UP001209276">
    <property type="component" value="Unassembled WGS sequence"/>
</dbReference>
<feature type="transmembrane region" description="Helical" evidence="9">
    <location>
        <begin position="169"/>
        <end position="192"/>
    </location>
</feature>
<keyword evidence="8" id="KW-0902">Two-component regulatory system</keyword>
<gene>
    <name evidence="11" type="ORF">M5W83_16355</name>
</gene>
<proteinExistence type="predicted"/>
<evidence type="ECO:0000256" key="1">
    <source>
        <dbReference type="ARBA" id="ARBA00000085"/>
    </source>
</evidence>
<keyword evidence="9" id="KW-1133">Transmembrane helix</keyword>
<protein>
    <recommendedName>
        <fullName evidence="2">histidine kinase</fullName>
        <ecNumber evidence="2">2.7.13.3</ecNumber>
    </recommendedName>
</protein>
<keyword evidence="9" id="KW-0472">Membrane</keyword>
<feature type="transmembrane region" description="Helical" evidence="9">
    <location>
        <begin position="109"/>
        <end position="126"/>
    </location>
</feature>
<evidence type="ECO:0000256" key="8">
    <source>
        <dbReference type="ARBA" id="ARBA00023012"/>
    </source>
</evidence>
<accession>A0ABT4FX35</accession>
<dbReference type="GeneID" id="76995209"/>
<feature type="transmembrane region" description="Helical" evidence="9">
    <location>
        <begin position="198"/>
        <end position="223"/>
    </location>
</feature>
<evidence type="ECO:0000313" key="12">
    <source>
        <dbReference type="Proteomes" id="UP001209276"/>
    </source>
</evidence>
<dbReference type="InterPro" id="IPR005467">
    <property type="entry name" value="His_kinase_dom"/>
</dbReference>
<dbReference type="GO" id="GO:0005524">
    <property type="term" value="F:ATP binding"/>
    <property type="evidence" value="ECO:0007669"/>
    <property type="project" value="UniProtKB-KW"/>
</dbReference>